<evidence type="ECO:0000256" key="4">
    <source>
        <dbReference type="ARBA" id="ARBA00022723"/>
    </source>
</evidence>
<comment type="subcellular location">
    <subcellularLocation>
        <location evidence="1">Membrane</location>
        <topology evidence="1">Multi-pass membrane protein</topology>
    </subcellularLocation>
</comment>
<evidence type="ECO:0000256" key="6">
    <source>
        <dbReference type="ARBA" id="ARBA00022786"/>
    </source>
</evidence>
<dbReference type="AlphaFoldDB" id="A0A5K3ESQ7"/>
<evidence type="ECO:0000256" key="11">
    <source>
        <dbReference type="SAM" id="Phobius"/>
    </source>
</evidence>
<evidence type="ECO:0000256" key="5">
    <source>
        <dbReference type="ARBA" id="ARBA00022771"/>
    </source>
</evidence>
<evidence type="ECO:0000313" key="13">
    <source>
        <dbReference type="WBParaSite" id="MCU_002765-RC"/>
    </source>
</evidence>
<dbReference type="GO" id="GO:0004842">
    <property type="term" value="F:ubiquitin-protein transferase activity"/>
    <property type="evidence" value="ECO:0007669"/>
    <property type="project" value="TreeGrafter"/>
</dbReference>
<keyword evidence="8 11" id="KW-1133">Transmembrane helix</keyword>
<organism evidence="13">
    <name type="scientific">Mesocestoides corti</name>
    <name type="common">Flatworm</name>
    <dbReference type="NCBI Taxonomy" id="53468"/>
    <lineage>
        <taxon>Eukaryota</taxon>
        <taxon>Metazoa</taxon>
        <taxon>Spiralia</taxon>
        <taxon>Lophotrochozoa</taxon>
        <taxon>Platyhelminthes</taxon>
        <taxon>Cestoda</taxon>
        <taxon>Eucestoda</taxon>
        <taxon>Cyclophyllidea</taxon>
        <taxon>Mesocestoididae</taxon>
        <taxon>Mesocestoides</taxon>
    </lineage>
</organism>
<dbReference type="GO" id="GO:0016567">
    <property type="term" value="P:protein ubiquitination"/>
    <property type="evidence" value="ECO:0007669"/>
    <property type="project" value="TreeGrafter"/>
</dbReference>
<dbReference type="PANTHER" id="PTHR46065:SF3">
    <property type="entry name" value="FI20425P1"/>
    <property type="match status" value="1"/>
</dbReference>
<keyword evidence="4" id="KW-0479">Metal-binding</keyword>
<feature type="transmembrane region" description="Helical" evidence="11">
    <location>
        <begin position="233"/>
        <end position="258"/>
    </location>
</feature>
<dbReference type="Gene3D" id="3.30.40.10">
    <property type="entry name" value="Zinc/RING finger domain, C3HC4 (zinc finger)"/>
    <property type="match status" value="1"/>
</dbReference>
<evidence type="ECO:0000256" key="2">
    <source>
        <dbReference type="ARBA" id="ARBA00022679"/>
    </source>
</evidence>
<dbReference type="InterPro" id="IPR013083">
    <property type="entry name" value="Znf_RING/FYVE/PHD"/>
</dbReference>
<keyword evidence="6" id="KW-0833">Ubl conjugation pathway</keyword>
<keyword evidence="5" id="KW-0863">Zinc-finger</keyword>
<dbReference type="InterPro" id="IPR011016">
    <property type="entry name" value="Znf_RING-CH"/>
</dbReference>
<name>A0A5K3ESQ7_MESCO</name>
<dbReference type="GO" id="GO:0016020">
    <property type="term" value="C:membrane"/>
    <property type="evidence" value="ECO:0007669"/>
    <property type="project" value="UniProtKB-SubCell"/>
</dbReference>
<accession>A0A5K3ESQ7</accession>
<keyword evidence="2" id="KW-0808">Transferase</keyword>
<keyword evidence="3 11" id="KW-0812">Transmembrane</keyword>
<keyword evidence="9 11" id="KW-0472">Membrane</keyword>
<evidence type="ECO:0000256" key="8">
    <source>
        <dbReference type="ARBA" id="ARBA00022989"/>
    </source>
</evidence>
<dbReference type="GO" id="GO:0008270">
    <property type="term" value="F:zinc ion binding"/>
    <property type="evidence" value="ECO:0007669"/>
    <property type="project" value="UniProtKB-KW"/>
</dbReference>
<keyword evidence="7" id="KW-0862">Zinc</keyword>
<feature type="region of interest" description="Disordered" evidence="10">
    <location>
        <begin position="68"/>
        <end position="115"/>
    </location>
</feature>
<dbReference type="WBParaSite" id="MCU_002765-RC">
    <property type="protein sequence ID" value="MCU_002765-RC"/>
    <property type="gene ID" value="MCU_002765"/>
</dbReference>
<dbReference type="SUPFAM" id="SSF57850">
    <property type="entry name" value="RING/U-box"/>
    <property type="match status" value="1"/>
</dbReference>
<proteinExistence type="predicted"/>
<evidence type="ECO:0000256" key="3">
    <source>
        <dbReference type="ARBA" id="ARBA00022692"/>
    </source>
</evidence>
<protein>
    <submittedName>
        <fullName evidence="13">RING-CH-type domain-containing protein</fullName>
    </submittedName>
</protein>
<reference evidence="13" key="1">
    <citation type="submission" date="2019-11" db="UniProtKB">
        <authorList>
            <consortium name="WormBaseParasite"/>
        </authorList>
    </citation>
    <scope>IDENTIFICATION</scope>
</reference>
<feature type="transmembrane region" description="Helical" evidence="11">
    <location>
        <begin position="270"/>
        <end position="292"/>
    </location>
</feature>
<evidence type="ECO:0000256" key="10">
    <source>
        <dbReference type="SAM" id="MobiDB-lite"/>
    </source>
</evidence>
<sequence length="354" mass="39314">MENDTYPDSVHKWDFSEQNKQGTDNGWHTYVTELQLMKGQPPAPNTSPSAAFASGRFANLLRSSLRLSAPNKKSTRTLEVAQQASTAPVSPRHGSAETTGCRTSAPRKDSSPSVAAIASPRTFARRSASMASTSSYGRPVCRICHDPNSTPRATDDIGDSDVGDRPLGRLIAPCLCDGSLKYVHETCIQQWIAISHSKRCELCRFEYHLKSYSKPLREWTCCPLKSTELRRVLCFLLIYVVMQACVIWALYAIIGHILENPKSRERNWQFWVKILVIMVGIVSVLIFTYVQVRYLFDLIQRWYAQNKISVVQEPSVEALAKIRVEQRSSIPKNEFSAAAGAAAGGGANTVTAMP</sequence>
<evidence type="ECO:0000256" key="9">
    <source>
        <dbReference type="ARBA" id="ARBA00023136"/>
    </source>
</evidence>
<dbReference type="PROSITE" id="PS51292">
    <property type="entry name" value="ZF_RING_CH"/>
    <property type="match status" value="1"/>
</dbReference>
<dbReference type="PANTHER" id="PTHR46065">
    <property type="entry name" value="E3 UBIQUITIN-PROTEIN LIGASE MARCH 2/3 FAMILY MEMBER"/>
    <property type="match status" value="1"/>
</dbReference>
<evidence type="ECO:0000259" key="12">
    <source>
        <dbReference type="PROSITE" id="PS51292"/>
    </source>
</evidence>
<feature type="domain" description="RING-CH-type" evidence="12">
    <location>
        <begin position="133"/>
        <end position="210"/>
    </location>
</feature>
<evidence type="ECO:0000256" key="7">
    <source>
        <dbReference type="ARBA" id="ARBA00022833"/>
    </source>
</evidence>
<evidence type="ECO:0000256" key="1">
    <source>
        <dbReference type="ARBA" id="ARBA00004141"/>
    </source>
</evidence>
<dbReference type="SMART" id="SM00744">
    <property type="entry name" value="RINGv"/>
    <property type="match status" value="1"/>
</dbReference>
<dbReference type="Pfam" id="PF12906">
    <property type="entry name" value="RINGv"/>
    <property type="match status" value="1"/>
</dbReference>